<accession>A0ABR8AIY0</accession>
<protein>
    <recommendedName>
        <fullName evidence="4">ParB/Sulfiredoxin domain-containing protein</fullName>
    </recommendedName>
</protein>
<dbReference type="Proteomes" id="UP000658514">
    <property type="component" value="Unassembled WGS sequence"/>
</dbReference>
<keyword evidence="1" id="KW-0175">Coiled coil</keyword>
<comment type="caution">
    <text evidence="2">The sequence shown here is derived from an EMBL/GenBank/DDBJ whole genome shotgun (WGS) entry which is preliminary data.</text>
</comment>
<reference evidence="2 3" key="1">
    <citation type="journal article" date="2020" name="ISME J.">
        <title>Comparative genomics reveals insights into cyanobacterial evolution and habitat adaptation.</title>
        <authorList>
            <person name="Chen M.Y."/>
            <person name="Teng W.K."/>
            <person name="Zhao L."/>
            <person name="Hu C.X."/>
            <person name="Zhou Y.K."/>
            <person name="Han B.P."/>
            <person name="Song L.R."/>
            <person name="Shu W.S."/>
        </authorList>
    </citation>
    <scope>NUCLEOTIDE SEQUENCE [LARGE SCALE GENOMIC DNA]</scope>
    <source>
        <strain evidence="2 3">FACHB-288</strain>
    </source>
</reference>
<name>A0ABR8AIY0_9CYAN</name>
<dbReference type="EMBL" id="JACJQH010000071">
    <property type="protein sequence ID" value="MBD2199936.1"/>
    <property type="molecule type" value="Genomic_DNA"/>
</dbReference>
<evidence type="ECO:0000313" key="3">
    <source>
        <dbReference type="Proteomes" id="UP000658514"/>
    </source>
</evidence>
<feature type="coiled-coil region" evidence="1">
    <location>
        <begin position="307"/>
        <end position="334"/>
    </location>
</feature>
<proteinExistence type="predicted"/>
<evidence type="ECO:0000256" key="1">
    <source>
        <dbReference type="SAM" id="Coils"/>
    </source>
</evidence>
<sequence>MNTNQTPQSSSDLNYRKFIQLSSDKKSSCFIKSKELPDVDLNIEGDDKESFTKNYQELYTSIPGSKSYTLREILTKALPNSEGKFKQYEIKTERVKELARSIFIEHQWLIIDIVVGVLEKEIYLIGGRHRIFAIAHVFALLAKSKSKDEAQIQKLFDNYLEQSVRTIYIDIKRDDYLLPLLIQYNDSRRMRGAEIAHLEAQKFGANSEGITSISKASLNAEDYNKTIRIVAQNFARREHYTTRETRQRYGEYIGKWIIFGVKPGETLKKNLQPKVKGIEELDKTLDRAWKIFLEETKAETMIYRKVSEISKRIIERLEQENNQHSNEESKELVAAK</sequence>
<evidence type="ECO:0008006" key="4">
    <source>
        <dbReference type="Google" id="ProtNLM"/>
    </source>
</evidence>
<evidence type="ECO:0000313" key="2">
    <source>
        <dbReference type="EMBL" id="MBD2199936.1"/>
    </source>
</evidence>
<gene>
    <name evidence="2" type="ORF">H6G24_31445</name>
</gene>
<organism evidence="2 3">
    <name type="scientific">Calothrix parietina FACHB-288</name>
    <dbReference type="NCBI Taxonomy" id="2692896"/>
    <lineage>
        <taxon>Bacteria</taxon>
        <taxon>Bacillati</taxon>
        <taxon>Cyanobacteriota</taxon>
        <taxon>Cyanophyceae</taxon>
        <taxon>Nostocales</taxon>
        <taxon>Calotrichaceae</taxon>
        <taxon>Calothrix</taxon>
    </lineage>
</organism>
<dbReference type="RefSeq" id="WP_190550154.1">
    <property type="nucleotide sequence ID" value="NZ_CAWPNO010000108.1"/>
</dbReference>
<keyword evidence="3" id="KW-1185">Reference proteome</keyword>